<evidence type="ECO:0000313" key="5">
    <source>
        <dbReference type="EMBL" id="OBS63648.1"/>
    </source>
</evidence>
<dbReference type="GO" id="GO:0004222">
    <property type="term" value="F:metalloendopeptidase activity"/>
    <property type="evidence" value="ECO:0007669"/>
    <property type="project" value="TreeGrafter"/>
</dbReference>
<evidence type="ECO:0000313" key="6">
    <source>
        <dbReference type="Proteomes" id="UP000092124"/>
    </source>
</evidence>
<dbReference type="AlphaFoldDB" id="A0A1A6GBP3"/>
<keyword evidence="6" id="KW-1185">Reference proteome</keyword>
<keyword evidence="3" id="KW-0325">Glycoprotein</keyword>
<dbReference type="GO" id="GO:0005615">
    <property type="term" value="C:extracellular space"/>
    <property type="evidence" value="ECO:0007669"/>
    <property type="project" value="TreeGrafter"/>
</dbReference>
<dbReference type="InterPro" id="IPR043543">
    <property type="entry name" value="PAPPA/PAPPA2"/>
</dbReference>
<name>A0A1A6GBP3_NEOLE</name>
<reference evidence="5 6" key="1">
    <citation type="submission" date="2016-06" db="EMBL/GenBank/DDBJ databases">
        <title>The Draft Genome Sequence and Annotation of the Desert Woodrat Neotoma lepida.</title>
        <authorList>
            <person name="Campbell M."/>
            <person name="Oakeson K.F."/>
            <person name="Yandell M."/>
            <person name="Halpert J.R."/>
            <person name="Dearing D."/>
        </authorList>
    </citation>
    <scope>NUCLEOTIDE SEQUENCE [LARGE SCALE GENOMIC DNA]</scope>
    <source>
        <strain evidence="5">417</strain>
        <tissue evidence="5">Liver</tissue>
    </source>
</reference>
<keyword evidence="2" id="KW-1015">Disulfide bond</keyword>
<gene>
    <name evidence="5" type="ORF">A6R68_07813</name>
</gene>
<evidence type="ECO:0000256" key="3">
    <source>
        <dbReference type="ARBA" id="ARBA00023180"/>
    </source>
</evidence>
<dbReference type="GO" id="GO:0006508">
    <property type="term" value="P:proteolysis"/>
    <property type="evidence" value="ECO:0007669"/>
    <property type="project" value="TreeGrafter"/>
</dbReference>
<dbReference type="InterPro" id="IPR000800">
    <property type="entry name" value="Notch_dom"/>
</dbReference>
<evidence type="ECO:0000256" key="1">
    <source>
        <dbReference type="ARBA" id="ARBA00022737"/>
    </source>
</evidence>
<dbReference type="PANTHER" id="PTHR46130">
    <property type="entry name" value="LAMGL DOMAIN-CONTAINING PROTEIN"/>
    <property type="match status" value="1"/>
</dbReference>
<comment type="caution">
    <text evidence="5">The sequence shown here is derived from an EMBL/GenBank/DDBJ whole genome shotgun (WGS) entry which is preliminary data.</text>
</comment>
<feature type="non-terminal residue" evidence="5">
    <location>
        <position position="64"/>
    </location>
</feature>
<feature type="domain" description="LNR" evidence="4">
    <location>
        <begin position="19"/>
        <end position="56"/>
    </location>
</feature>
<dbReference type="GO" id="GO:0007166">
    <property type="term" value="P:cell surface receptor signaling pathway"/>
    <property type="evidence" value="ECO:0007669"/>
    <property type="project" value="TreeGrafter"/>
</dbReference>
<dbReference type="OrthoDB" id="536211at2759"/>
<evidence type="ECO:0000256" key="2">
    <source>
        <dbReference type="ARBA" id="ARBA00023157"/>
    </source>
</evidence>
<accession>A0A1A6GBP3</accession>
<dbReference type="STRING" id="56216.A0A1A6GBP3"/>
<dbReference type="PANTHER" id="PTHR46130:SF2">
    <property type="entry name" value="PAPPALYSIN-1"/>
    <property type="match status" value="1"/>
</dbReference>
<dbReference type="Gene3D" id="3.30.300.320">
    <property type="match status" value="1"/>
</dbReference>
<dbReference type="SMART" id="SM00004">
    <property type="entry name" value="NL"/>
    <property type="match status" value="1"/>
</dbReference>
<evidence type="ECO:0000259" key="4">
    <source>
        <dbReference type="SMART" id="SM00004"/>
    </source>
</evidence>
<sequence>MMMMVVTRIVCTAGLQWYPHPALIHCVKGCEPFMGDNYCDAINNRAFCNYDGGDCCTSTVKTKK</sequence>
<proteinExistence type="predicted"/>
<protein>
    <recommendedName>
        <fullName evidence="4">LNR domain-containing protein</fullName>
    </recommendedName>
</protein>
<dbReference type="EMBL" id="LZPO01099298">
    <property type="protein sequence ID" value="OBS63648.1"/>
    <property type="molecule type" value="Genomic_DNA"/>
</dbReference>
<organism evidence="5 6">
    <name type="scientific">Neotoma lepida</name>
    <name type="common">Desert woodrat</name>
    <dbReference type="NCBI Taxonomy" id="56216"/>
    <lineage>
        <taxon>Eukaryota</taxon>
        <taxon>Metazoa</taxon>
        <taxon>Chordata</taxon>
        <taxon>Craniata</taxon>
        <taxon>Vertebrata</taxon>
        <taxon>Euteleostomi</taxon>
        <taxon>Mammalia</taxon>
        <taxon>Eutheria</taxon>
        <taxon>Euarchontoglires</taxon>
        <taxon>Glires</taxon>
        <taxon>Rodentia</taxon>
        <taxon>Myomorpha</taxon>
        <taxon>Muroidea</taxon>
        <taxon>Cricetidae</taxon>
        <taxon>Neotominae</taxon>
        <taxon>Neotoma</taxon>
    </lineage>
</organism>
<keyword evidence="1" id="KW-0677">Repeat</keyword>
<dbReference type="Proteomes" id="UP000092124">
    <property type="component" value="Unassembled WGS sequence"/>
</dbReference>